<dbReference type="InterPro" id="IPR010603">
    <property type="entry name" value="Znf_CppX_C4"/>
</dbReference>
<dbReference type="GO" id="GO:0046983">
    <property type="term" value="F:protein dimerization activity"/>
    <property type="evidence" value="ECO:0007669"/>
    <property type="project" value="InterPro"/>
</dbReference>
<protein>
    <recommendedName>
        <fullName evidence="1">ATP-dependent Clp protease ATP-binding subunit ClpX zinc ribbon domain-containing protein</fullName>
    </recommendedName>
</protein>
<accession>A0A7C9INJ3</accession>
<dbReference type="AlphaFoldDB" id="A0A7C9INJ3"/>
<sequence length="57" mass="6223">MHIVCSFCGAGEQPLIVSKTSAFICEQCAKSCVILFEEKKEQREESNNSEDGPCNGP</sequence>
<evidence type="ECO:0000313" key="3">
    <source>
        <dbReference type="Proteomes" id="UP000482487"/>
    </source>
</evidence>
<gene>
    <name evidence="2" type="ORF">GTA51_20290</name>
</gene>
<evidence type="ECO:0000313" key="2">
    <source>
        <dbReference type="EMBL" id="MYL85421.1"/>
    </source>
</evidence>
<dbReference type="GO" id="GO:0008270">
    <property type="term" value="F:zinc ion binding"/>
    <property type="evidence" value="ECO:0007669"/>
    <property type="project" value="InterPro"/>
</dbReference>
<proteinExistence type="predicted"/>
<evidence type="ECO:0000259" key="1">
    <source>
        <dbReference type="SMART" id="SM00994"/>
    </source>
</evidence>
<keyword evidence="3" id="KW-1185">Reference proteome</keyword>
<name>A0A7C9INJ3_9BACT</name>
<reference evidence="2 3" key="1">
    <citation type="submission" date="2020-01" db="EMBL/GenBank/DDBJ databases">
        <title>Genome sequence of Desulfovibrio aerotolerans DSM 16695(T).</title>
        <authorList>
            <person name="Karnachuk O."/>
            <person name="Avakyan M."/>
            <person name="Mardanov A."/>
            <person name="Kadnikov V."/>
            <person name="Ravin N."/>
        </authorList>
    </citation>
    <scope>NUCLEOTIDE SEQUENCE [LARGE SCALE GENOMIC DNA]</scope>
    <source>
        <strain evidence="2 3">DSM 16695</strain>
    </source>
</reference>
<dbReference type="Proteomes" id="UP000482487">
    <property type="component" value="Unassembled WGS sequence"/>
</dbReference>
<comment type="caution">
    <text evidence="2">The sequence shown here is derived from an EMBL/GenBank/DDBJ whole genome shotgun (WGS) entry which is preliminary data.</text>
</comment>
<dbReference type="SMART" id="SM00994">
    <property type="entry name" value="zf-C4_ClpX"/>
    <property type="match status" value="1"/>
</dbReference>
<feature type="domain" description="ATP-dependent Clp protease ATP-binding subunit ClpX zinc ribbon" evidence="1">
    <location>
        <begin position="2"/>
        <end position="39"/>
    </location>
</feature>
<organism evidence="2 3">
    <name type="scientific">Solidesulfovibrio aerotolerans</name>
    <dbReference type="NCBI Taxonomy" id="295255"/>
    <lineage>
        <taxon>Bacteria</taxon>
        <taxon>Pseudomonadati</taxon>
        <taxon>Thermodesulfobacteriota</taxon>
        <taxon>Desulfovibrionia</taxon>
        <taxon>Desulfovibrionales</taxon>
        <taxon>Desulfovibrionaceae</taxon>
        <taxon>Solidesulfovibrio</taxon>
    </lineage>
</organism>
<dbReference type="EMBL" id="WVUD01000108">
    <property type="protein sequence ID" value="MYL85421.1"/>
    <property type="molecule type" value="Genomic_DNA"/>
</dbReference>